<evidence type="ECO:0000256" key="5">
    <source>
        <dbReference type="ARBA" id="ARBA00022763"/>
    </source>
</evidence>
<dbReference type="GO" id="GO:0005524">
    <property type="term" value="F:ATP binding"/>
    <property type="evidence" value="ECO:0007669"/>
    <property type="project" value="UniProtKB-KW"/>
</dbReference>
<dbReference type="PANTHER" id="PTHR43152:SF3">
    <property type="entry name" value="UVRABC SYSTEM PROTEIN A"/>
    <property type="match status" value="1"/>
</dbReference>
<keyword evidence="6" id="KW-0228">DNA excision</keyword>
<keyword evidence="9" id="KW-0238">DNA-binding</keyword>
<organism evidence="15 16">
    <name type="scientific">Streptomyces tuirus</name>
    <dbReference type="NCBI Taxonomy" id="68278"/>
    <lineage>
        <taxon>Bacteria</taxon>
        <taxon>Bacillati</taxon>
        <taxon>Actinomycetota</taxon>
        <taxon>Actinomycetes</taxon>
        <taxon>Kitasatosporales</taxon>
        <taxon>Streptomycetaceae</taxon>
        <taxon>Streptomyces</taxon>
    </lineage>
</organism>
<reference evidence="15 16" key="1">
    <citation type="journal article" date="2014" name="Int. J. Syst. Evol. Microbiol.">
        <title>Complete genome sequence of Corynebacterium casei LMG S-19264T (=DSM 44701T), isolated from a smear-ripened cheese.</title>
        <authorList>
            <consortium name="US DOE Joint Genome Institute (JGI-PGF)"/>
            <person name="Walter F."/>
            <person name="Albersmeier A."/>
            <person name="Kalinowski J."/>
            <person name="Ruckert C."/>
        </authorList>
    </citation>
    <scope>NUCLEOTIDE SEQUENCE [LARGE SCALE GENOMIC DNA]</scope>
    <source>
        <strain evidence="15 16">JCM 4255</strain>
    </source>
</reference>
<gene>
    <name evidence="15" type="ORF">GCM10017668_40510</name>
</gene>
<dbReference type="GO" id="GO:0004518">
    <property type="term" value="F:nuclease activity"/>
    <property type="evidence" value="ECO:0007669"/>
    <property type="project" value="UniProtKB-KW"/>
</dbReference>
<keyword evidence="4" id="KW-0547">Nucleotide-binding</keyword>
<comment type="subcellular location">
    <subcellularLocation>
        <location evidence="1">Cytoplasm</location>
    </subcellularLocation>
</comment>
<dbReference type="KEGG" id="stui:GCM10017668_40510"/>
<comment type="similarity">
    <text evidence="11">Belongs to the ABC transporter superfamily. UvrA family.</text>
</comment>
<evidence type="ECO:0000256" key="13">
    <source>
        <dbReference type="ARBA" id="ARBA00042156"/>
    </source>
</evidence>
<keyword evidence="8" id="KW-0267">Excision nuclease</keyword>
<dbReference type="InterPro" id="IPR027417">
    <property type="entry name" value="P-loop_NTPase"/>
</dbReference>
<proteinExistence type="inferred from homology"/>
<dbReference type="EMBL" id="AP023439">
    <property type="protein sequence ID" value="BCL22208.1"/>
    <property type="molecule type" value="Genomic_DNA"/>
</dbReference>
<evidence type="ECO:0000256" key="11">
    <source>
        <dbReference type="ARBA" id="ARBA00038000"/>
    </source>
</evidence>
<dbReference type="GO" id="GO:0005737">
    <property type="term" value="C:cytoplasm"/>
    <property type="evidence" value="ECO:0007669"/>
    <property type="project" value="UniProtKB-SubCell"/>
</dbReference>
<evidence type="ECO:0000256" key="9">
    <source>
        <dbReference type="ARBA" id="ARBA00023125"/>
    </source>
</evidence>
<evidence type="ECO:0000313" key="16">
    <source>
        <dbReference type="Proteomes" id="UP000516373"/>
    </source>
</evidence>
<dbReference type="GO" id="GO:0006281">
    <property type="term" value="P:DNA repair"/>
    <property type="evidence" value="ECO:0007669"/>
    <property type="project" value="UniProtKB-KW"/>
</dbReference>
<evidence type="ECO:0000256" key="4">
    <source>
        <dbReference type="ARBA" id="ARBA00022741"/>
    </source>
</evidence>
<keyword evidence="7" id="KW-0067">ATP-binding</keyword>
<evidence type="ECO:0000256" key="7">
    <source>
        <dbReference type="ARBA" id="ARBA00022840"/>
    </source>
</evidence>
<dbReference type="GO" id="GO:0003677">
    <property type="term" value="F:DNA binding"/>
    <property type="evidence" value="ECO:0007669"/>
    <property type="project" value="UniProtKB-KW"/>
</dbReference>
<keyword evidence="2" id="KW-0963">Cytoplasm</keyword>
<feature type="region of interest" description="Disordered" evidence="14">
    <location>
        <begin position="71"/>
        <end position="91"/>
    </location>
</feature>
<dbReference type="AlphaFoldDB" id="A0A7G1NGA3"/>
<keyword evidence="3" id="KW-0677">Repeat</keyword>
<evidence type="ECO:0000313" key="15">
    <source>
        <dbReference type="EMBL" id="BCL22208.1"/>
    </source>
</evidence>
<evidence type="ECO:0000256" key="3">
    <source>
        <dbReference type="ARBA" id="ARBA00022737"/>
    </source>
</evidence>
<accession>A0A7G1NGA3</accession>
<dbReference type="Gene3D" id="3.40.50.300">
    <property type="entry name" value="P-loop containing nucleotide triphosphate hydrolases"/>
    <property type="match status" value="1"/>
</dbReference>
<dbReference type="PANTHER" id="PTHR43152">
    <property type="entry name" value="UVRABC SYSTEM PROTEIN A"/>
    <property type="match status" value="1"/>
</dbReference>
<evidence type="ECO:0000256" key="8">
    <source>
        <dbReference type="ARBA" id="ARBA00022881"/>
    </source>
</evidence>
<keyword evidence="5" id="KW-0227">DNA damage</keyword>
<protein>
    <recommendedName>
        <fullName evidence="12">UvrABC system protein A</fullName>
    </recommendedName>
    <alternativeName>
        <fullName evidence="13">Excinuclease ABC subunit A</fullName>
    </alternativeName>
</protein>
<keyword evidence="10" id="KW-0234">DNA repair</keyword>
<name>A0A7G1NGA3_9ACTN</name>
<evidence type="ECO:0000256" key="10">
    <source>
        <dbReference type="ARBA" id="ARBA00023204"/>
    </source>
</evidence>
<evidence type="ECO:0000256" key="1">
    <source>
        <dbReference type="ARBA" id="ARBA00004496"/>
    </source>
</evidence>
<evidence type="ECO:0000256" key="14">
    <source>
        <dbReference type="SAM" id="MobiDB-lite"/>
    </source>
</evidence>
<evidence type="ECO:0000256" key="2">
    <source>
        <dbReference type="ARBA" id="ARBA00022490"/>
    </source>
</evidence>
<dbReference type="Proteomes" id="UP000516373">
    <property type="component" value="Chromosome"/>
</dbReference>
<evidence type="ECO:0000256" key="12">
    <source>
        <dbReference type="ARBA" id="ARBA00039316"/>
    </source>
</evidence>
<evidence type="ECO:0000256" key="6">
    <source>
        <dbReference type="ARBA" id="ARBA00022769"/>
    </source>
</evidence>
<sequence>MGGAAVAGGRTDRVDDTSRGGAAGCLCHLVDGHAGLSQGDAGHSVVTIEHNVDVMRASDWLIDLGPVGAAGGGRGMAEGTPGKVLPREGTH</sequence>